<keyword evidence="7" id="KW-0503">Monooxygenase</keyword>
<dbReference type="AlphaFoldDB" id="K2N8C1"/>
<proteinExistence type="inferred from homology"/>
<comment type="caution">
    <text evidence="9">The sequence shown here is derived from an EMBL/GenBank/DDBJ whole genome shotgun (WGS) entry which is preliminary data.</text>
</comment>
<evidence type="ECO:0000256" key="6">
    <source>
        <dbReference type="ARBA" id="ARBA00023002"/>
    </source>
</evidence>
<keyword evidence="4" id="KW-0285">Flavoprotein</keyword>
<dbReference type="InterPro" id="IPR010971">
    <property type="entry name" value="UbiH/COQ6"/>
</dbReference>
<name>K2N8C1_9HYPH</name>
<protein>
    <submittedName>
        <fullName evidence="9">2-octaprenyl-6-methoxyphenyl hydroxylase</fullName>
    </submittedName>
</protein>
<reference evidence="9 10" key="1">
    <citation type="journal article" date="2012" name="J. Bacteriol.">
        <title>Genome Sequence of Nitratireductor indicus Type Strain C115.</title>
        <authorList>
            <person name="Lai Q."/>
            <person name="Li G."/>
            <person name="Yu Z."/>
            <person name="Shao Z."/>
        </authorList>
    </citation>
    <scope>NUCLEOTIDE SEQUENCE [LARGE SCALE GENOMIC DNA]</scope>
    <source>
        <strain evidence="9 10">C115</strain>
    </source>
</reference>
<evidence type="ECO:0000313" key="10">
    <source>
        <dbReference type="Proteomes" id="UP000007374"/>
    </source>
</evidence>
<comment type="similarity">
    <text evidence="3">Belongs to the UbiH/COQ6 family.</text>
</comment>
<dbReference type="PRINTS" id="PR00420">
    <property type="entry name" value="RNGMNOXGNASE"/>
</dbReference>
<evidence type="ECO:0000256" key="2">
    <source>
        <dbReference type="ARBA" id="ARBA00004749"/>
    </source>
</evidence>
<keyword evidence="5" id="KW-0274">FAD</keyword>
<dbReference type="NCBIfam" id="NF005691">
    <property type="entry name" value="PRK07494.1"/>
    <property type="match status" value="1"/>
</dbReference>
<evidence type="ECO:0000256" key="4">
    <source>
        <dbReference type="ARBA" id="ARBA00022630"/>
    </source>
</evidence>
<dbReference type="STRING" id="721133.SAMN05216176_11659"/>
<dbReference type="InterPro" id="IPR002938">
    <property type="entry name" value="FAD-bd"/>
</dbReference>
<organism evidence="9 10">
    <name type="scientific">Nitratireductor indicus C115</name>
    <dbReference type="NCBI Taxonomy" id="1231190"/>
    <lineage>
        <taxon>Bacteria</taxon>
        <taxon>Pseudomonadati</taxon>
        <taxon>Pseudomonadota</taxon>
        <taxon>Alphaproteobacteria</taxon>
        <taxon>Hyphomicrobiales</taxon>
        <taxon>Phyllobacteriaceae</taxon>
        <taxon>Nitratireductor</taxon>
    </lineage>
</organism>
<gene>
    <name evidence="9" type="ORF">NA8A_02860</name>
</gene>
<dbReference type="PANTHER" id="PTHR43876:SF7">
    <property type="entry name" value="UBIQUINONE BIOSYNTHESIS MONOOXYGENASE COQ6, MITOCHONDRIAL"/>
    <property type="match status" value="1"/>
</dbReference>
<dbReference type="Gene3D" id="3.50.50.60">
    <property type="entry name" value="FAD/NAD(P)-binding domain"/>
    <property type="match status" value="2"/>
</dbReference>
<comment type="pathway">
    <text evidence="2">Cofactor biosynthesis; ubiquinone biosynthesis.</text>
</comment>
<dbReference type="GO" id="GO:0004497">
    <property type="term" value="F:monooxygenase activity"/>
    <property type="evidence" value="ECO:0007669"/>
    <property type="project" value="UniProtKB-KW"/>
</dbReference>
<dbReference type="GO" id="GO:0071949">
    <property type="term" value="F:FAD binding"/>
    <property type="evidence" value="ECO:0007669"/>
    <property type="project" value="InterPro"/>
</dbReference>
<evidence type="ECO:0000256" key="3">
    <source>
        <dbReference type="ARBA" id="ARBA00005349"/>
    </source>
</evidence>
<dbReference type="GO" id="GO:0006744">
    <property type="term" value="P:ubiquinone biosynthetic process"/>
    <property type="evidence" value="ECO:0007669"/>
    <property type="project" value="UniProtKB-UniPathway"/>
</dbReference>
<dbReference type="PANTHER" id="PTHR43876">
    <property type="entry name" value="UBIQUINONE BIOSYNTHESIS MONOOXYGENASE COQ6, MITOCHONDRIAL"/>
    <property type="match status" value="1"/>
</dbReference>
<dbReference type="UniPathway" id="UPA00232"/>
<keyword evidence="6" id="KW-0560">Oxidoreductase</keyword>
<comment type="cofactor">
    <cofactor evidence="1">
        <name>FAD</name>
        <dbReference type="ChEBI" id="CHEBI:57692"/>
    </cofactor>
</comment>
<dbReference type="EMBL" id="AMSI01000002">
    <property type="protein sequence ID" value="EKF43718.1"/>
    <property type="molecule type" value="Genomic_DNA"/>
</dbReference>
<dbReference type="InterPro" id="IPR036188">
    <property type="entry name" value="FAD/NAD-bd_sf"/>
</dbReference>
<evidence type="ECO:0000256" key="7">
    <source>
        <dbReference type="ARBA" id="ARBA00023033"/>
    </source>
</evidence>
<dbReference type="GO" id="GO:0016705">
    <property type="term" value="F:oxidoreductase activity, acting on paired donors, with incorporation or reduction of molecular oxygen"/>
    <property type="evidence" value="ECO:0007669"/>
    <property type="project" value="InterPro"/>
</dbReference>
<sequence length="406" mass="43221">MSQNDADIFVAGTGPAGLIAALMLARSGHHVILAGPPPTAKDRRTVALMRPSLDYLAPLGLLDGLKAEIAPLRSMRLIDATGRLIRSPTVTFHAGEIGEDYFGLNIPNARLTEVLAQAIRDEPAIAWHESMVEGWECRPDAVIATLADGTRIEAKLAVAADGRKSPARDAAGISAKVRMLPQSALVLNFAHTRDHGFASTEFHAESGPCVQVPLPGMRSSLVWVLQPEDADMLVQFNDAALSAKVEERLDSMLGHVTVERGRQVYPLSTLMPSRFGLNRVALIGEAAHVFPPISAQGLNLGIRDVEDLVAVADAHRDDPGSASALSAYDRKRRPDIIARSGSVNLLNASLLSGFLPAQLARSAGLGVIGGFAPLRAFFMREGMRPGSGFSALFNVRGKGRAAESRG</sequence>
<dbReference type="OrthoDB" id="9796623at2"/>
<dbReference type="Proteomes" id="UP000007374">
    <property type="component" value="Unassembled WGS sequence"/>
</dbReference>
<dbReference type="InterPro" id="IPR051205">
    <property type="entry name" value="UbiH/COQ6_monooxygenase"/>
</dbReference>
<evidence type="ECO:0000256" key="5">
    <source>
        <dbReference type="ARBA" id="ARBA00022827"/>
    </source>
</evidence>
<evidence type="ECO:0000256" key="1">
    <source>
        <dbReference type="ARBA" id="ARBA00001974"/>
    </source>
</evidence>
<dbReference type="Pfam" id="PF01494">
    <property type="entry name" value="FAD_binding_3"/>
    <property type="match status" value="1"/>
</dbReference>
<feature type="domain" description="FAD-binding" evidence="8">
    <location>
        <begin position="6"/>
        <end position="334"/>
    </location>
</feature>
<dbReference type="PATRIC" id="fig|1231190.3.peg.600"/>
<dbReference type="SUPFAM" id="SSF51905">
    <property type="entry name" value="FAD/NAD(P)-binding domain"/>
    <property type="match status" value="1"/>
</dbReference>
<dbReference type="NCBIfam" id="TIGR01988">
    <property type="entry name" value="Ubi-OHases"/>
    <property type="match status" value="1"/>
</dbReference>
<evidence type="ECO:0000313" key="9">
    <source>
        <dbReference type="EMBL" id="EKF43718.1"/>
    </source>
</evidence>
<accession>K2N8C1</accession>
<keyword evidence="10" id="KW-1185">Reference proteome</keyword>
<evidence type="ECO:0000259" key="8">
    <source>
        <dbReference type="Pfam" id="PF01494"/>
    </source>
</evidence>
<dbReference type="RefSeq" id="WP_009755853.1">
    <property type="nucleotide sequence ID" value="NZ_AMSI01000002.1"/>
</dbReference>
<dbReference type="eggNOG" id="COG0654">
    <property type="taxonomic scope" value="Bacteria"/>
</dbReference>